<proteinExistence type="predicted"/>
<accession>A0A1D1YMA8</accession>
<dbReference type="GO" id="GO:0016740">
    <property type="term" value="F:transferase activity"/>
    <property type="evidence" value="ECO:0007669"/>
    <property type="project" value="UniProtKB-KW"/>
</dbReference>
<feature type="domain" description="ATG1a/b/c MIT" evidence="2">
    <location>
        <begin position="94"/>
        <end position="223"/>
    </location>
</feature>
<dbReference type="InterPro" id="IPR056281">
    <property type="entry name" value="MIT_ATG1a/b/c"/>
</dbReference>
<dbReference type="EMBL" id="GDJX01012172">
    <property type="protein sequence ID" value="JAT55764.1"/>
    <property type="molecule type" value="Transcribed_RNA"/>
</dbReference>
<sequence>MVCMWVDPMTTDSLDLIDQDYVLVSGLPMETSSSSVSASQTCNSPCNSEVTHIGSSRTFALSAPIKITGAPVTKICVTGSPESRSSQPSVASQGSVDMVDAMEQPSAHCLTRIRSLQQCASAISELVSEKVKTGRQLEAFSFQLVVLAICKQALHICHAQAASAIDGSPSQEIRDRRSVDKKGTSSSEDLSGTQSQLPHDISSQIERSFLLEVGHADELARDLGPVDETTEMPDAMEMVFQAALAMGRSGAVYELMEDMENAASSYSKAVRLLYFLLVEAPSLILNPPFSLTKSDRFRLRTYIDVLSNRQSQSRSTRITLLKCVDQRSL</sequence>
<keyword evidence="3" id="KW-0808">Transferase</keyword>
<name>A0A1D1YMA8_9ARAE</name>
<dbReference type="Pfam" id="PF24497">
    <property type="entry name" value="MIT_ATG1"/>
    <property type="match status" value="1"/>
</dbReference>
<reference evidence="3" key="1">
    <citation type="submission" date="2015-07" db="EMBL/GenBank/DDBJ databases">
        <title>Transcriptome Assembly of Anthurium amnicola.</title>
        <authorList>
            <person name="Suzuki J."/>
        </authorList>
    </citation>
    <scope>NUCLEOTIDE SEQUENCE</scope>
</reference>
<evidence type="ECO:0000259" key="2">
    <source>
        <dbReference type="Pfam" id="PF24497"/>
    </source>
</evidence>
<feature type="compositionally biased region" description="Basic and acidic residues" evidence="1">
    <location>
        <begin position="172"/>
        <end position="183"/>
    </location>
</feature>
<gene>
    <name evidence="3" type="primary">miaA_0</name>
    <name evidence="3" type="ORF">g.59363</name>
</gene>
<feature type="compositionally biased region" description="Polar residues" evidence="1">
    <location>
        <begin position="184"/>
        <end position="197"/>
    </location>
</feature>
<protein>
    <submittedName>
        <fullName evidence="3">tRNA dimethylallyltransferase</fullName>
    </submittedName>
</protein>
<dbReference type="AlphaFoldDB" id="A0A1D1YMA8"/>
<feature type="region of interest" description="Disordered" evidence="1">
    <location>
        <begin position="165"/>
        <end position="197"/>
    </location>
</feature>
<evidence type="ECO:0000313" key="3">
    <source>
        <dbReference type="EMBL" id="JAT55764.1"/>
    </source>
</evidence>
<organism evidence="3">
    <name type="scientific">Anthurium amnicola</name>
    <dbReference type="NCBI Taxonomy" id="1678845"/>
    <lineage>
        <taxon>Eukaryota</taxon>
        <taxon>Viridiplantae</taxon>
        <taxon>Streptophyta</taxon>
        <taxon>Embryophyta</taxon>
        <taxon>Tracheophyta</taxon>
        <taxon>Spermatophyta</taxon>
        <taxon>Magnoliopsida</taxon>
        <taxon>Liliopsida</taxon>
        <taxon>Araceae</taxon>
        <taxon>Pothoideae</taxon>
        <taxon>Potheae</taxon>
        <taxon>Anthurium</taxon>
    </lineage>
</organism>
<evidence type="ECO:0000256" key="1">
    <source>
        <dbReference type="SAM" id="MobiDB-lite"/>
    </source>
</evidence>